<evidence type="ECO:0000256" key="1">
    <source>
        <dbReference type="SAM" id="Phobius"/>
    </source>
</evidence>
<keyword evidence="1" id="KW-0812">Transmembrane</keyword>
<keyword evidence="3" id="KW-1185">Reference proteome</keyword>
<gene>
    <name evidence="2" type="ORF">ACFQ0P_06640</name>
</gene>
<keyword evidence="1" id="KW-1133">Transmembrane helix</keyword>
<feature type="transmembrane region" description="Helical" evidence="1">
    <location>
        <begin position="20"/>
        <end position="42"/>
    </location>
</feature>
<evidence type="ECO:0000313" key="2">
    <source>
        <dbReference type="EMBL" id="MFD0790070.1"/>
    </source>
</evidence>
<organism evidence="2 3">
    <name type="scientific">Microbacterium insulae</name>
    <dbReference type="NCBI Taxonomy" id="483014"/>
    <lineage>
        <taxon>Bacteria</taxon>
        <taxon>Bacillati</taxon>
        <taxon>Actinomycetota</taxon>
        <taxon>Actinomycetes</taxon>
        <taxon>Micrococcales</taxon>
        <taxon>Microbacteriaceae</taxon>
        <taxon>Microbacterium</taxon>
    </lineage>
</organism>
<dbReference type="Proteomes" id="UP001597055">
    <property type="component" value="Unassembled WGS sequence"/>
</dbReference>
<feature type="transmembrane region" description="Helical" evidence="1">
    <location>
        <begin position="62"/>
        <end position="84"/>
    </location>
</feature>
<comment type="caution">
    <text evidence="2">The sequence shown here is derived from an EMBL/GenBank/DDBJ whole genome shotgun (WGS) entry which is preliminary data.</text>
</comment>
<name>A0ABW3AH42_9MICO</name>
<evidence type="ECO:0000313" key="3">
    <source>
        <dbReference type="Proteomes" id="UP001597055"/>
    </source>
</evidence>
<reference evidence="3" key="1">
    <citation type="journal article" date="2019" name="Int. J. Syst. Evol. Microbiol.">
        <title>The Global Catalogue of Microorganisms (GCM) 10K type strain sequencing project: providing services to taxonomists for standard genome sequencing and annotation.</title>
        <authorList>
            <consortium name="The Broad Institute Genomics Platform"/>
            <consortium name="The Broad Institute Genome Sequencing Center for Infectious Disease"/>
            <person name="Wu L."/>
            <person name="Ma J."/>
        </authorList>
    </citation>
    <scope>NUCLEOTIDE SEQUENCE [LARGE SCALE GENOMIC DNA]</scope>
    <source>
        <strain evidence="3">CCUG 54523</strain>
    </source>
</reference>
<sequence>MTEHVDDHIETLRVRRAPKFSVFLLLGGALGLLAAMILTFAFNGTEYASPNTGLVYSQGQVFGFLALICVPVGLALAAVVALLLDRRSSSRSRDVFVDHESIHLDENP</sequence>
<keyword evidence="1" id="KW-0472">Membrane</keyword>
<protein>
    <submittedName>
        <fullName evidence="2">Potassium transporter Trk</fullName>
    </submittedName>
</protein>
<dbReference type="EMBL" id="JBHTII010000001">
    <property type="protein sequence ID" value="MFD0790070.1"/>
    <property type="molecule type" value="Genomic_DNA"/>
</dbReference>
<accession>A0ABW3AH42</accession>
<dbReference type="RefSeq" id="WP_204977714.1">
    <property type="nucleotide sequence ID" value="NZ_JBHTII010000001.1"/>
</dbReference>
<proteinExistence type="predicted"/>